<comment type="caution">
    <text evidence="2">The sequence shown here is derived from an EMBL/GenBank/DDBJ whole genome shotgun (WGS) entry which is preliminary data.</text>
</comment>
<accession>A0A2S5TCC9</accession>
<dbReference type="OrthoDB" id="9807854at2"/>
<feature type="signal peptide" evidence="1">
    <location>
        <begin position="1"/>
        <end position="26"/>
    </location>
</feature>
<evidence type="ECO:0000313" key="3">
    <source>
        <dbReference type="Proteomes" id="UP000238220"/>
    </source>
</evidence>
<dbReference type="InterPro" id="IPR023614">
    <property type="entry name" value="Porin_dom_sf"/>
</dbReference>
<dbReference type="InterPro" id="IPR010870">
    <property type="entry name" value="Porin_O/P"/>
</dbReference>
<dbReference type="Pfam" id="PF07396">
    <property type="entry name" value="Porin_O_P"/>
    <property type="match status" value="1"/>
</dbReference>
<dbReference type="AlphaFoldDB" id="A0A2S5TCC9"/>
<dbReference type="SUPFAM" id="SSF56935">
    <property type="entry name" value="Porins"/>
    <property type="match status" value="1"/>
</dbReference>
<name>A0A2S5TCC9_9GAMM</name>
<keyword evidence="1" id="KW-0732">Signal</keyword>
<evidence type="ECO:0000256" key="1">
    <source>
        <dbReference type="SAM" id="SignalP"/>
    </source>
</evidence>
<dbReference type="Proteomes" id="UP000238220">
    <property type="component" value="Unassembled WGS sequence"/>
</dbReference>
<sequence>MSQRFPAGLAALCAFSLLAAAPIASAADELLETLAQKGVISLEEYEKLKASRKNAPTVSTDDGFRVLSGDGTASVQVGTLQQLDFAVYQDEAGYDLPDGSEMRRSRLSVGGSFLKDWSYRAEYEFAGTTGVTDAFVAYNGYKPLTVTAGNFKVPFGMDALAADKSVAFMERAMSWGFVPSRAPGLMVSTSGAHWTAALGVFGEPVATAQAGDESFSGVGRVSWAPVLSEKQVLHLGAAIQVRNPTQDTAAGATGGTVAFAFKPESNQVPNAQRLVSTGNIAAVDLIQVKGLELAWQQGAFSAQAEYSFVQLDRKTDSSLSFSGGYAQLAWTLTGEGRRYKADRGVFEGVRPANNFGKDAGWGAFELAARYSTVDLEDKAVRGGTEDNAALALNWYLTPFTRISFNAIKVLDANGRTGASAALNDKEPAIFQMRLQLAI</sequence>
<dbReference type="RefSeq" id="WP_104231668.1">
    <property type="nucleotide sequence ID" value="NZ_PSNW01000011.1"/>
</dbReference>
<dbReference type="Gene3D" id="2.40.160.10">
    <property type="entry name" value="Porin"/>
    <property type="match status" value="1"/>
</dbReference>
<dbReference type="EMBL" id="PSNW01000011">
    <property type="protein sequence ID" value="PPE72582.1"/>
    <property type="molecule type" value="Genomic_DNA"/>
</dbReference>
<organism evidence="2 3">
    <name type="scientific">Solimonas fluminis</name>
    <dbReference type="NCBI Taxonomy" id="2086571"/>
    <lineage>
        <taxon>Bacteria</taxon>
        <taxon>Pseudomonadati</taxon>
        <taxon>Pseudomonadota</taxon>
        <taxon>Gammaproteobacteria</taxon>
        <taxon>Nevskiales</taxon>
        <taxon>Nevskiaceae</taxon>
        <taxon>Solimonas</taxon>
    </lineage>
</organism>
<feature type="chain" id="PRO_5015721227" description="Porin" evidence="1">
    <location>
        <begin position="27"/>
        <end position="438"/>
    </location>
</feature>
<protein>
    <recommendedName>
        <fullName evidence="4">Porin</fullName>
    </recommendedName>
</protein>
<evidence type="ECO:0008006" key="4">
    <source>
        <dbReference type="Google" id="ProtNLM"/>
    </source>
</evidence>
<gene>
    <name evidence="2" type="ORF">C3942_17540</name>
</gene>
<keyword evidence="3" id="KW-1185">Reference proteome</keyword>
<evidence type="ECO:0000313" key="2">
    <source>
        <dbReference type="EMBL" id="PPE72582.1"/>
    </source>
</evidence>
<reference evidence="2 3" key="1">
    <citation type="submission" date="2018-02" db="EMBL/GenBank/DDBJ databases">
        <title>Genome sequencing of Solimonas sp. HR-BB.</title>
        <authorList>
            <person name="Lee Y."/>
            <person name="Jeon C.O."/>
        </authorList>
    </citation>
    <scope>NUCLEOTIDE SEQUENCE [LARGE SCALE GENOMIC DNA]</scope>
    <source>
        <strain evidence="2 3">HR-BB</strain>
    </source>
</reference>
<proteinExistence type="predicted"/>